<dbReference type="PANTHER" id="PTHR43341:SF38">
    <property type="entry name" value="PROLINE TRANSPORTER (EUROFUNG)"/>
    <property type="match status" value="1"/>
</dbReference>
<reference evidence="9 10" key="1">
    <citation type="submission" date="2017-10" db="EMBL/GenBank/DDBJ databases">
        <title>Comparative genomics in systemic dimorphic fungi from Ajellomycetaceae.</title>
        <authorList>
            <person name="Munoz J.F."/>
            <person name="Mcewen J.G."/>
            <person name="Clay O.K."/>
            <person name="Cuomo C.A."/>
        </authorList>
    </citation>
    <scope>NUCLEOTIDE SEQUENCE [LARGE SCALE GENOMIC DNA]</scope>
    <source>
        <strain evidence="9 10">UAMH130</strain>
    </source>
</reference>
<comment type="subcellular location">
    <subcellularLocation>
        <location evidence="1">Membrane</location>
        <topology evidence="1">Multi-pass membrane protein</topology>
    </subcellularLocation>
</comment>
<gene>
    <name evidence="9" type="ORF">GX51_05369</name>
</gene>
<evidence type="ECO:0000256" key="2">
    <source>
        <dbReference type="ARBA" id="ARBA00022448"/>
    </source>
</evidence>
<feature type="transmembrane region" description="Helical" evidence="7">
    <location>
        <begin position="221"/>
        <end position="246"/>
    </location>
</feature>
<dbReference type="STRING" id="2060905.A0A2B7WX56"/>
<keyword evidence="10" id="KW-1185">Reference proteome</keyword>
<keyword evidence="5 7" id="KW-0472">Membrane</keyword>
<protein>
    <recommendedName>
        <fullName evidence="8">Amino acid permease/ SLC12A domain-containing protein</fullName>
    </recommendedName>
</protein>
<name>A0A2B7WX56_9EURO</name>
<proteinExistence type="predicted"/>
<feature type="transmembrane region" description="Helical" evidence="7">
    <location>
        <begin position="399"/>
        <end position="420"/>
    </location>
</feature>
<feature type="domain" description="Amino acid permease/ SLC12A" evidence="8">
    <location>
        <begin position="39"/>
        <end position="504"/>
    </location>
</feature>
<evidence type="ECO:0000256" key="7">
    <source>
        <dbReference type="SAM" id="Phobius"/>
    </source>
</evidence>
<feature type="transmembrane region" description="Helical" evidence="7">
    <location>
        <begin position="267"/>
        <end position="289"/>
    </location>
</feature>
<dbReference type="FunFam" id="1.20.1740.10:FF:000001">
    <property type="entry name" value="Amino acid permease"/>
    <property type="match status" value="1"/>
</dbReference>
<sequence length="558" mass="60850">MTEKQMTSETGETDRTWIVENDPEAPQKKRDSAWLKPRHLYLISLGGCIGTAYLVGSGRTLARGGPAMTLSAFVIICSVVWVFSTLLLEIAAYIPLHGSAPDFYTTTFLSKSFGFALGWNYWYAYAILVPFEVTTATLIIQYWDPPVNDAIFITILMVIIVGLNYLPVASSGEAEFAFSSLKLSLLMGLIILSIILAAGGGPSGDRVGFRYWHDPGPANTWIVEGNAGLFVSFLGTLVSVILPLSFAVEMVATTGGETREPRKTIPVAAKAFVVRLVVFYVLPILAVTLTCPSNAEELTSGGAGAGASPFVVGIKLAGIKVLDHIVNTVILCSAWSAGNIYMYLASRSIYSLAVAGNAPKIFCKTNRWGVPYFAVTSCAVIALLAYLSVSSSAGVVFNWFVNMINMAAYFSWILCSLSYLRFRKALEFQGIDHKTLPYVSICGKPGAWLCIVFFTIVGLLNGFYTFFPSQWNVSDFMTAYVGTLLFVVLYIGHKFTVARKEPWFIPVEEIDLTGAKVEEEIEGTPPAENGGSTSTTRDYSKYLDSFPTKIWQSVSGKK</sequence>
<dbReference type="GO" id="GO:0015171">
    <property type="term" value="F:amino acid transmembrane transporter activity"/>
    <property type="evidence" value="ECO:0007669"/>
    <property type="project" value="TreeGrafter"/>
</dbReference>
<dbReference type="OrthoDB" id="3900342at2759"/>
<dbReference type="EMBL" id="PDNC01000075">
    <property type="protein sequence ID" value="PGH01173.1"/>
    <property type="molecule type" value="Genomic_DNA"/>
</dbReference>
<keyword evidence="4 7" id="KW-1133">Transmembrane helix</keyword>
<feature type="transmembrane region" description="Helical" evidence="7">
    <location>
        <begin position="149"/>
        <end position="168"/>
    </location>
</feature>
<feature type="compositionally biased region" description="Polar residues" evidence="6">
    <location>
        <begin position="1"/>
        <end position="10"/>
    </location>
</feature>
<evidence type="ECO:0000256" key="5">
    <source>
        <dbReference type="ARBA" id="ARBA00023136"/>
    </source>
</evidence>
<evidence type="ECO:0000256" key="1">
    <source>
        <dbReference type="ARBA" id="ARBA00004141"/>
    </source>
</evidence>
<evidence type="ECO:0000259" key="8">
    <source>
        <dbReference type="Pfam" id="PF00324"/>
    </source>
</evidence>
<accession>A0A2B7WX56</accession>
<feature type="transmembrane region" description="Helical" evidence="7">
    <location>
        <begin position="325"/>
        <end position="344"/>
    </location>
</feature>
<comment type="caution">
    <text evidence="9">The sequence shown here is derived from an EMBL/GenBank/DDBJ whole genome shotgun (WGS) entry which is preliminary data.</text>
</comment>
<feature type="transmembrane region" description="Helical" evidence="7">
    <location>
        <begin position="180"/>
        <end position="201"/>
    </location>
</feature>
<dbReference type="Proteomes" id="UP000224080">
    <property type="component" value="Unassembled WGS sequence"/>
</dbReference>
<feature type="transmembrane region" description="Helical" evidence="7">
    <location>
        <begin position="369"/>
        <end position="387"/>
    </location>
</feature>
<dbReference type="Gene3D" id="1.20.1740.10">
    <property type="entry name" value="Amino acid/polyamine transporter I"/>
    <property type="match status" value="1"/>
</dbReference>
<feature type="transmembrane region" description="Helical" evidence="7">
    <location>
        <begin position="473"/>
        <end position="492"/>
    </location>
</feature>
<evidence type="ECO:0000256" key="4">
    <source>
        <dbReference type="ARBA" id="ARBA00022989"/>
    </source>
</evidence>
<dbReference type="AlphaFoldDB" id="A0A2B7WX56"/>
<dbReference type="PANTHER" id="PTHR43341">
    <property type="entry name" value="AMINO ACID PERMEASE"/>
    <property type="match status" value="1"/>
</dbReference>
<keyword evidence="3 7" id="KW-0812">Transmembrane</keyword>
<feature type="region of interest" description="Disordered" evidence="6">
    <location>
        <begin position="1"/>
        <end position="30"/>
    </location>
</feature>
<evidence type="ECO:0000313" key="9">
    <source>
        <dbReference type="EMBL" id="PGH01173.1"/>
    </source>
</evidence>
<feature type="transmembrane region" description="Helical" evidence="7">
    <location>
        <begin position="68"/>
        <end position="88"/>
    </location>
</feature>
<feature type="transmembrane region" description="Helical" evidence="7">
    <location>
        <begin position="446"/>
        <end position="467"/>
    </location>
</feature>
<evidence type="ECO:0000313" key="10">
    <source>
        <dbReference type="Proteomes" id="UP000224080"/>
    </source>
</evidence>
<keyword evidence="2" id="KW-0813">Transport</keyword>
<organism evidence="9 10">
    <name type="scientific">Blastomyces parvus</name>
    <dbReference type="NCBI Taxonomy" id="2060905"/>
    <lineage>
        <taxon>Eukaryota</taxon>
        <taxon>Fungi</taxon>
        <taxon>Dikarya</taxon>
        <taxon>Ascomycota</taxon>
        <taxon>Pezizomycotina</taxon>
        <taxon>Eurotiomycetes</taxon>
        <taxon>Eurotiomycetidae</taxon>
        <taxon>Onygenales</taxon>
        <taxon>Ajellomycetaceae</taxon>
        <taxon>Blastomyces</taxon>
    </lineage>
</organism>
<dbReference type="Pfam" id="PF00324">
    <property type="entry name" value="AA_permease"/>
    <property type="match status" value="1"/>
</dbReference>
<dbReference type="PIRSF" id="PIRSF006060">
    <property type="entry name" value="AA_transporter"/>
    <property type="match status" value="1"/>
</dbReference>
<feature type="transmembrane region" description="Helical" evidence="7">
    <location>
        <begin position="121"/>
        <end position="143"/>
    </location>
</feature>
<feature type="transmembrane region" description="Helical" evidence="7">
    <location>
        <begin position="39"/>
        <end position="56"/>
    </location>
</feature>
<dbReference type="InterPro" id="IPR050524">
    <property type="entry name" value="APC_YAT"/>
</dbReference>
<dbReference type="GO" id="GO:0016020">
    <property type="term" value="C:membrane"/>
    <property type="evidence" value="ECO:0007669"/>
    <property type="project" value="UniProtKB-SubCell"/>
</dbReference>
<dbReference type="InterPro" id="IPR004841">
    <property type="entry name" value="AA-permease/SLC12A_dom"/>
</dbReference>
<evidence type="ECO:0000256" key="3">
    <source>
        <dbReference type="ARBA" id="ARBA00022692"/>
    </source>
</evidence>
<evidence type="ECO:0000256" key="6">
    <source>
        <dbReference type="SAM" id="MobiDB-lite"/>
    </source>
</evidence>